<dbReference type="Proteomes" id="UP000448943">
    <property type="component" value="Unassembled WGS sequence"/>
</dbReference>
<reference evidence="2 3" key="1">
    <citation type="submission" date="2019-01" db="EMBL/GenBank/DDBJ databases">
        <title>Chengkuizengella sp. nov., isolated from deep-sea sediment of East Pacific Ocean.</title>
        <authorList>
            <person name="Yang J."/>
            <person name="Lai Q."/>
            <person name="Shao Z."/>
        </authorList>
    </citation>
    <scope>NUCLEOTIDE SEQUENCE [LARGE SCALE GENOMIC DNA]</scope>
    <source>
        <strain evidence="2 3">YPA3-1-1</strain>
    </source>
</reference>
<proteinExistence type="predicted"/>
<comment type="caution">
    <text evidence="2">The sequence shown here is derived from an EMBL/GenBank/DDBJ whole genome shotgun (WGS) entry which is preliminary data.</text>
</comment>
<dbReference type="EMBL" id="SIJB01000016">
    <property type="protein sequence ID" value="NBI28621.1"/>
    <property type="molecule type" value="Genomic_DNA"/>
</dbReference>
<keyword evidence="1" id="KW-1133">Transmembrane helix</keyword>
<keyword evidence="1" id="KW-0812">Transmembrane</keyword>
<dbReference type="AlphaFoldDB" id="A0A6N9PYM1"/>
<sequence>MRSIFMRKDYVVVKKQPGTQITLKDLLSWSLLAVQIGLGIYASYLFTFISDDIAKTIVDLLRW</sequence>
<dbReference type="RefSeq" id="WP_160645416.1">
    <property type="nucleotide sequence ID" value="NZ_SIJB01000016.1"/>
</dbReference>
<keyword evidence="1" id="KW-0472">Membrane</keyword>
<accession>A0A6N9PYM1</accession>
<evidence type="ECO:0000313" key="3">
    <source>
        <dbReference type="Proteomes" id="UP000448943"/>
    </source>
</evidence>
<name>A0A6N9PYM1_9BACL</name>
<keyword evidence="3" id="KW-1185">Reference proteome</keyword>
<evidence type="ECO:0000313" key="2">
    <source>
        <dbReference type="EMBL" id="NBI28621.1"/>
    </source>
</evidence>
<gene>
    <name evidence="2" type="ORF">ERL59_06600</name>
</gene>
<protein>
    <submittedName>
        <fullName evidence="2">Uncharacterized protein</fullName>
    </submittedName>
</protein>
<feature type="transmembrane region" description="Helical" evidence="1">
    <location>
        <begin position="26"/>
        <end position="46"/>
    </location>
</feature>
<evidence type="ECO:0000256" key="1">
    <source>
        <dbReference type="SAM" id="Phobius"/>
    </source>
</evidence>
<organism evidence="2 3">
    <name type="scientific">Chengkuizengella marina</name>
    <dbReference type="NCBI Taxonomy" id="2507566"/>
    <lineage>
        <taxon>Bacteria</taxon>
        <taxon>Bacillati</taxon>
        <taxon>Bacillota</taxon>
        <taxon>Bacilli</taxon>
        <taxon>Bacillales</taxon>
        <taxon>Paenibacillaceae</taxon>
        <taxon>Chengkuizengella</taxon>
    </lineage>
</organism>